<protein>
    <submittedName>
        <fullName evidence="2">Uncharacterized protein</fullName>
    </submittedName>
</protein>
<evidence type="ECO:0000313" key="2">
    <source>
        <dbReference type="EMBL" id="CAB1412592.1"/>
    </source>
</evidence>
<dbReference type="EMBL" id="CADEAL010000009">
    <property type="protein sequence ID" value="CAB1412592.1"/>
    <property type="molecule type" value="Genomic_DNA"/>
</dbReference>
<dbReference type="Proteomes" id="UP001153269">
    <property type="component" value="Unassembled WGS sequence"/>
</dbReference>
<feature type="compositionally biased region" description="Pro residues" evidence="1">
    <location>
        <begin position="130"/>
        <end position="145"/>
    </location>
</feature>
<organism evidence="2 3">
    <name type="scientific">Pleuronectes platessa</name>
    <name type="common">European plaice</name>
    <dbReference type="NCBI Taxonomy" id="8262"/>
    <lineage>
        <taxon>Eukaryota</taxon>
        <taxon>Metazoa</taxon>
        <taxon>Chordata</taxon>
        <taxon>Craniata</taxon>
        <taxon>Vertebrata</taxon>
        <taxon>Euteleostomi</taxon>
        <taxon>Actinopterygii</taxon>
        <taxon>Neopterygii</taxon>
        <taxon>Teleostei</taxon>
        <taxon>Neoteleostei</taxon>
        <taxon>Acanthomorphata</taxon>
        <taxon>Carangaria</taxon>
        <taxon>Pleuronectiformes</taxon>
        <taxon>Pleuronectoidei</taxon>
        <taxon>Pleuronectidae</taxon>
        <taxon>Pleuronectes</taxon>
    </lineage>
</organism>
<dbReference type="AlphaFoldDB" id="A0A9N7Y4Z2"/>
<name>A0A9N7Y4Z2_PLEPL</name>
<feature type="region of interest" description="Disordered" evidence="1">
    <location>
        <begin position="124"/>
        <end position="146"/>
    </location>
</feature>
<sequence length="167" mass="18211">MDFNPRFLLSIRRQPSPRGKTMKAAVDTCDELVLRDYVKTTEVISTQLGGGLRLAVQAPAPQKKSQTHLMATGLKFCRGATDEGFTAKLHPEESLNPAHEDSLTRPLCTCLLLPVLTTSSSLTATTSSLPFPPSPPPPPPPPPPRLFTLIPVFRQTPPGLMRAAEYR</sequence>
<accession>A0A9N7Y4Z2</accession>
<gene>
    <name evidence="2" type="ORF">PLEPLA_LOCUS285</name>
</gene>
<keyword evidence="3" id="KW-1185">Reference proteome</keyword>
<comment type="caution">
    <text evidence="2">The sequence shown here is derived from an EMBL/GenBank/DDBJ whole genome shotgun (WGS) entry which is preliminary data.</text>
</comment>
<evidence type="ECO:0000256" key="1">
    <source>
        <dbReference type="SAM" id="MobiDB-lite"/>
    </source>
</evidence>
<reference evidence="2" key="1">
    <citation type="submission" date="2020-03" db="EMBL/GenBank/DDBJ databases">
        <authorList>
            <person name="Weist P."/>
        </authorList>
    </citation>
    <scope>NUCLEOTIDE SEQUENCE</scope>
</reference>
<proteinExistence type="predicted"/>
<evidence type="ECO:0000313" key="3">
    <source>
        <dbReference type="Proteomes" id="UP001153269"/>
    </source>
</evidence>